<protein>
    <submittedName>
        <fullName evidence="1">Uncharacterized protein</fullName>
    </submittedName>
</protein>
<evidence type="ECO:0000313" key="2">
    <source>
        <dbReference type="Proteomes" id="UP000827976"/>
    </source>
</evidence>
<dbReference type="Proteomes" id="UP000827976">
    <property type="component" value="Chromosome 6"/>
</dbReference>
<organism evidence="1 2">
    <name type="scientific">Dioscorea alata</name>
    <name type="common">Purple yam</name>
    <dbReference type="NCBI Taxonomy" id="55571"/>
    <lineage>
        <taxon>Eukaryota</taxon>
        <taxon>Viridiplantae</taxon>
        <taxon>Streptophyta</taxon>
        <taxon>Embryophyta</taxon>
        <taxon>Tracheophyta</taxon>
        <taxon>Spermatophyta</taxon>
        <taxon>Magnoliopsida</taxon>
        <taxon>Liliopsida</taxon>
        <taxon>Dioscoreales</taxon>
        <taxon>Dioscoreaceae</taxon>
        <taxon>Dioscorea</taxon>
    </lineage>
</organism>
<sequence length="102" mass="11705">MKSLLMEEFPEDFLGLHHIHACYQIKFQPPCLLSLFLACFISLDFHCFSTWDSKRGALPEHCSNGNKAGEDLIVAKFSANLEDLFREWTWISFLGLKLIPGK</sequence>
<keyword evidence="2" id="KW-1185">Reference proteome</keyword>
<dbReference type="EMBL" id="CM037016">
    <property type="protein sequence ID" value="KAH7679004.1"/>
    <property type="molecule type" value="Genomic_DNA"/>
</dbReference>
<name>A0ACB7VW75_DIOAL</name>
<gene>
    <name evidence="1" type="ORF">IHE45_06G030700</name>
</gene>
<comment type="caution">
    <text evidence="1">The sequence shown here is derived from an EMBL/GenBank/DDBJ whole genome shotgun (WGS) entry which is preliminary data.</text>
</comment>
<proteinExistence type="predicted"/>
<reference evidence="2" key="1">
    <citation type="journal article" date="2022" name="Nat. Commun.">
        <title>Chromosome evolution and the genetic basis of agronomically important traits in greater yam.</title>
        <authorList>
            <person name="Bredeson J.V."/>
            <person name="Lyons J.B."/>
            <person name="Oniyinde I.O."/>
            <person name="Okereke N.R."/>
            <person name="Kolade O."/>
            <person name="Nnabue I."/>
            <person name="Nwadili C.O."/>
            <person name="Hribova E."/>
            <person name="Parker M."/>
            <person name="Nwogha J."/>
            <person name="Shu S."/>
            <person name="Carlson J."/>
            <person name="Kariba R."/>
            <person name="Muthemba S."/>
            <person name="Knop K."/>
            <person name="Barton G.J."/>
            <person name="Sherwood A.V."/>
            <person name="Lopez-Montes A."/>
            <person name="Asiedu R."/>
            <person name="Jamnadass R."/>
            <person name="Muchugi A."/>
            <person name="Goodstein D."/>
            <person name="Egesi C.N."/>
            <person name="Featherston J."/>
            <person name="Asfaw A."/>
            <person name="Simpson G.G."/>
            <person name="Dolezel J."/>
            <person name="Hendre P.S."/>
            <person name="Van Deynze A."/>
            <person name="Kumar P.L."/>
            <person name="Obidiegwu J.E."/>
            <person name="Bhattacharjee R."/>
            <person name="Rokhsar D.S."/>
        </authorList>
    </citation>
    <scope>NUCLEOTIDE SEQUENCE [LARGE SCALE GENOMIC DNA]</scope>
    <source>
        <strain evidence="2">cv. TDa95/00328</strain>
    </source>
</reference>
<evidence type="ECO:0000313" key="1">
    <source>
        <dbReference type="EMBL" id="KAH7679004.1"/>
    </source>
</evidence>
<accession>A0ACB7VW75</accession>